<organism evidence="1 2">
    <name type="scientific">Pogonophryne albipinna</name>
    <dbReference type="NCBI Taxonomy" id="1090488"/>
    <lineage>
        <taxon>Eukaryota</taxon>
        <taxon>Metazoa</taxon>
        <taxon>Chordata</taxon>
        <taxon>Craniata</taxon>
        <taxon>Vertebrata</taxon>
        <taxon>Euteleostomi</taxon>
        <taxon>Actinopterygii</taxon>
        <taxon>Neopterygii</taxon>
        <taxon>Teleostei</taxon>
        <taxon>Neoteleostei</taxon>
        <taxon>Acanthomorphata</taxon>
        <taxon>Eupercaria</taxon>
        <taxon>Perciformes</taxon>
        <taxon>Notothenioidei</taxon>
        <taxon>Pogonophryne</taxon>
    </lineage>
</organism>
<dbReference type="AlphaFoldDB" id="A0AAD6ANZ5"/>
<evidence type="ECO:0000313" key="2">
    <source>
        <dbReference type="Proteomes" id="UP001219934"/>
    </source>
</evidence>
<dbReference type="Gene3D" id="3.30.250.20">
    <property type="entry name" value="L1 transposable element, C-terminal domain"/>
    <property type="match status" value="1"/>
</dbReference>
<evidence type="ECO:0000313" key="1">
    <source>
        <dbReference type="EMBL" id="KAJ4929060.1"/>
    </source>
</evidence>
<reference evidence="1" key="1">
    <citation type="submission" date="2022-11" db="EMBL/GenBank/DDBJ databases">
        <title>Chromosome-level genome of Pogonophryne albipinna.</title>
        <authorList>
            <person name="Jo E."/>
        </authorList>
    </citation>
    <scope>NUCLEOTIDE SEQUENCE</scope>
    <source>
        <strain evidence="1">SGF0006</strain>
        <tissue evidence="1">Muscle</tissue>
    </source>
</reference>
<sequence length="189" mass="21048">MGSYTEQQSLFYTGTTYNAKPCTLSSFADWTTIHQGKNQTGSDFTLIEFNWICFILPEDSAAGHPSDGFSWGPGFGACSQVSSANQARGSTETFRGAFPEIPAKGAHEKRREGNRRCQVEKTHKISFYQDFSKATQDRRRSFLECKRLLHSAKIPFGIGYPAVLSFTAPGGTKHRFDDPKKAMQCIITL</sequence>
<dbReference type="Proteomes" id="UP001219934">
    <property type="component" value="Unassembled WGS sequence"/>
</dbReference>
<dbReference type="EMBL" id="JAPTMU010000017">
    <property type="protein sequence ID" value="KAJ4929060.1"/>
    <property type="molecule type" value="Genomic_DNA"/>
</dbReference>
<keyword evidence="2" id="KW-1185">Reference proteome</keyword>
<gene>
    <name evidence="1" type="ORF">JOQ06_004681</name>
</gene>
<accession>A0AAD6ANZ5</accession>
<protein>
    <submittedName>
        <fullName evidence="1">Uncharacterized protein</fullName>
    </submittedName>
</protein>
<proteinExistence type="predicted"/>
<name>A0AAD6ANZ5_9TELE</name>
<dbReference type="InterPro" id="IPR042566">
    <property type="entry name" value="L1_C"/>
</dbReference>
<comment type="caution">
    <text evidence="1">The sequence shown here is derived from an EMBL/GenBank/DDBJ whole genome shotgun (WGS) entry which is preliminary data.</text>
</comment>